<name>A0A1G1YG62_9BACT</name>
<dbReference type="InterPro" id="IPR023562">
    <property type="entry name" value="ClpP/TepA"/>
</dbReference>
<dbReference type="GO" id="GO:0006515">
    <property type="term" value="P:protein quality control for misfolded or incompletely synthesized proteins"/>
    <property type="evidence" value="ECO:0007669"/>
    <property type="project" value="TreeGrafter"/>
</dbReference>
<evidence type="ECO:0000313" key="4">
    <source>
        <dbReference type="Proteomes" id="UP000177376"/>
    </source>
</evidence>
<dbReference type="Pfam" id="PF00574">
    <property type="entry name" value="CLP_protease"/>
    <property type="match status" value="1"/>
</dbReference>
<evidence type="ECO:0000256" key="1">
    <source>
        <dbReference type="ARBA" id="ARBA00007039"/>
    </source>
</evidence>
<dbReference type="GO" id="GO:0051117">
    <property type="term" value="F:ATPase binding"/>
    <property type="evidence" value="ECO:0007669"/>
    <property type="project" value="TreeGrafter"/>
</dbReference>
<dbReference type="GO" id="GO:0009368">
    <property type="term" value="C:endopeptidase Clp complex"/>
    <property type="evidence" value="ECO:0007669"/>
    <property type="project" value="TreeGrafter"/>
</dbReference>
<dbReference type="PRINTS" id="PR00127">
    <property type="entry name" value="CLPPROTEASEP"/>
</dbReference>
<dbReference type="PANTHER" id="PTHR10381">
    <property type="entry name" value="ATP-DEPENDENT CLP PROTEASE PROTEOLYTIC SUBUNIT"/>
    <property type="match status" value="1"/>
</dbReference>
<evidence type="ECO:0000313" key="3">
    <source>
        <dbReference type="EMBL" id="OGY51279.1"/>
    </source>
</evidence>
<comment type="similarity">
    <text evidence="1 2">Belongs to the peptidase S14 family.</text>
</comment>
<dbReference type="EMBL" id="MHIM01000040">
    <property type="protein sequence ID" value="OGY51279.1"/>
    <property type="molecule type" value="Genomic_DNA"/>
</dbReference>
<organism evidence="3 4">
    <name type="scientific">Candidatus Buchananbacteria bacterium RIFCSPLOWO2_01_FULL_39_33</name>
    <dbReference type="NCBI Taxonomy" id="1797543"/>
    <lineage>
        <taxon>Bacteria</taxon>
        <taxon>Candidatus Buchananiibacteriota</taxon>
    </lineage>
</organism>
<proteinExistence type="inferred from homology"/>
<evidence type="ECO:0000256" key="2">
    <source>
        <dbReference type="RuleBase" id="RU003567"/>
    </source>
</evidence>
<dbReference type="GO" id="GO:0004252">
    <property type="term" value="F:serine-type endopeptidase activity"/>
    <property type="evidence" value="ECO:0007669"/>
    <property type="project" value="InterPro"/>
</dbReference>
<comment type="caution">
    <text evidence="3">The sequence shown here is derived from an EMBL/GenBank/DDBJ whole genome shotgun (WGS) entry which is preliminary data.</text>
</comment>
<protein>
    <recommendedName>
        <fullName evidence="2">ATP-dependent Clp protease proteolytic subunit</fullName>
    </recommendedName>
</protein>
<dbReference type="AlphaFoldDB" id="A0A1G1YG62"/>
<dbReference type="InterPro" id="IPR029045">
    <property type="entry name" value="ClpP/crotonase-like_dom_sf"/>
</dbReference>
<dbReference type="SUPFAM" id="SSF52096">
    <property type="entry name" value="ClpP/crotonase"/>
    <property type="match status" value="1"/>
</dbReference>
<gene>
    <name evidence="3" type="ORF">A3A02_01560</name>
</gene>
<dbReference type="Gene3D" id="3.90.226.10">
    <property type="entry name" value="2-enoyl-CoA Hydratase, Chain A, domain 1"/>
    <property type="match status" value="1"/>
</dbReference>
<dbReference type="Proteomes" id="UP000177376">
    <property type="component" value="Unassembled WGS sequence"/>
</dbReference>
<accession>A0A1G1YG62</accession>
<dbReference type="GO" id="GO:0004176">
    <property type="term" value="F:ATP-dependent peptidase activity"/>
    <property type="evidence" value="ECO:0007669"/>
    <property type="project" value="InterPro"/>
</dbReference>
<dbReference type="PANTHER" id="PTHR10381:SF11">
    <property type="entry name" value="ATP-DEPENDENT CLP PROTEASE PROTEOLYTIC SUBUNIT, MITOCHONDRIAL"/>
    <property type="match status" value="1"/>
</dbReference>
<dbReference type="InterPro" id="IPR001907">
    <property type="entry name" value="ClpP"/>
</dbReference>
<sequence length="191" mass="21781">MWAYDHIDETRQRLLSKGIMDLGGEINEKMAMYVRDALMILATNDYPAIKVIITSDGGNVTIGLAIYDMLKSYPGKITGVACGFCRSFAMVVLQACDHRLALPHIKIKIHNVLVDIEKLKSEVVLNRGRLDRFMASLAQDVRRDQEYINKIYSRRSGQPPKTIRQLSKSDRELTAKEALKLRLIDRIVEKF</sequence>
<reference evidence="3 4" key="1">
    <citation type="journal article" date="2016" name="Nat. Commun.">
        <title>Thousands of microbial genomes shed light on interconnected biogeochemical processes in an aquifer system.</title>
        <authorList>
            <person name="Anantharaman K."/>
            <person name="Brown C.T."/>
            <person name="Hug L.A."/>
            <person name="Sharon I."/>
            <person name="Castelle C.J."/>
            <person name="Probst A.J."/>
            <person name="Thomas B.C."/>
            <person name="Singh A."/>
            <person name="Wilkins M.J."/>
            <person name="Karaoz U."/>
            <person name="Brodie E.L."/>
            <person name="Williams K.H."/>
            <person name="Hubbard S.S."/>
            <person name="Banfield J.F."/>
        </authorList>
    </citation>
    <scope>NUCLEOTIDE SEQUENCE [LARGE SCALE GENOMIC DNA]</scope>
</reference>